<dbReference type="PROSITE" id="PS00041">
    <property type="entry name" value="HTH_ARAC_FAMILY_1"/>
    <property type="match status" value="1"/>
</dbReference>
<keyword evidence="6" id="KW-1185">Reference proteome</keyword>
<dbReference type="InterPro" id="IPR029062">
    <property type="entry name" value="Class_I_gatase-like"/>
</dbReference>
<dbReference type="SMART" id="SM00342">
    <property type="entry name" value="HTH_ARAC"/>
    <property type="match status" value="1"/>
</dbReference>
<dbReference type="InterPro" id="IPR018060">
    <property type="entry name" value="HTH_AraC"/>
</dbReference>
<accession>A0ABU8B336</accession>
<sequence length="309" mass="33595">MTKVAIVEIEGCMASSAAITHDVMATANRISAAKRVPPFKVTTVRCGSRRSSVDLRGIELVIVPGLGTATADALDVKLKSPACRHAGDMLRRAHGRGAMLAASCASTFLLAETGLLDGRRATTTWWFAPLFRQRYPAVELLTEQMVVADWPIATGGAAMAQMDLMLAVVGRFAGPSLAKACANYLLLDGRRSQAPFMAINYLASQDPRIAKAEKWVRDNIARDFAIEELAEAVALAPRTFARRVAATCGVSPIQFVQRIRLETARFLLETTRLSVGQIARQVGYAEPSTLRRLIRRDTKHPPGHFRPAA</sequence>
<dbReference type="InterPro" id="IPR018062">
    <property type="entry name" value="HTH_AraC-typ_CS"/>
</dbReference>
<dbReference type="EMBL" id="JAZHRV010000001">
    <property type="protein sequence ID" value="MEH2552931.1"/>
    <property type="molecule type" value="Genomic_DNA"/>
</dbReference>
<proteinExistence type="predicted"/>
<dbReference type="InterPro" id="IPR009057">
    <property type="entry name" value="Homeodomain-like_sf"/>
</dbReference>
<evidence type="ECO:0000313" key="6">
    <source>
        <dbReference type="Proteomes" id="UP001364224"/>
    </source>
</evidence>
<protein>
    <submittedName>
        <fullName evidence="5">Transcriptional regulator GlxA family with amidase domain</fullName>
    </submittedName>
</protein>
<dbReference type="Proteomes" id="UP001364224">
    <property type="component" value="Unassembled WGS sequence"/>
</dbReference>
<keyword evidence="3" id="KW-0804">Transcription</keyword>
<reference evidence="5 6" key="1">
    <citation type="submission" date="2024-02" db="EMBL/GenBank/DDBJ databases">
        <title>Adaptive strategies in a cosmopolitan and abundant soil bacterium.</title>
        <authorList>
            <person name="Carini P."/>
        </authorList>
    </citation>
    <scope>NUCLEOTIDE SEQUENCE [LARGE SCALE GENOMIC DNA]</scope>
    <source>
        <strain evidence="5 6">AZCC 1608</strain>
    </source>
</reference>
<dbReference type="PROSITE" id="PS01124">
    <property type="entry name" value="HTH_ARAC_FAMILY_2"/>
    <property type="match status" value="1"/>
</dbReference>
<gene>
    <name evidence="5" type="ORF">V1286_000460</name>
</gene>
<dbReference type="PANTHER" id="PTHR43130">
    <property type="entry name" value="ARAC-FAMILY TRANSCRIPTIONAL REGULATOR"/>
    <property type="match status" value="1"/>
</dbReference>
<dbReference type="Gene3D" id="1.10.10.60">
    <property type="entry name" value="Homeodomain-like"/>
    <property type="match status" value="1"/>
</dbReference>
<dbReference type="InterPro" id="IPR002818">
    <property type="entry name" value="DJ-1/PfpI"/>
</dbReference>
<evidence type="ECO:0000256" key="3">
    <source>
        <dbReference type="ARBA" id="ARBA00023163"/>
    </source>
</evidence>
<keyword evidence="1" id="KW-0805">Transcription regulation</keyword>
<dbReference type="RefSeq" id="WP_334477301.1">
    <property type="nucleotide sequence ID" value="NZ_JAZHRV010000001.1"/>
</dbReference>
<name>A0ABU8B336_9BRAD</name>
<dbReference type="Gene3D" id="3.40.50.880">
    <property type="match status" value="1"/>
</dbReference>
<evidence type="ECO:0000313" key="5">
    <source>
        <dbReference type="EMBL" id="MEH2552931.1"/>
    </source>
</evidence>
<dbReference type="SUPFAM" id="SSF46689">
    <property type="entry name" value="Homeodomain-like"/>
    <property type="match status" value="2"/>
</dbReference>
<comment type="caution">
    <text evidence="5">The sequence shown here is derived from an EMBL/GenBank/DDBJ whole genome shotgun (WGS) entry which is preliminary data.</text>
</comment>
<dbReference type="SUPFAM" id="SSF52317">
    <property type="entry name" value="Class I glutamine amidotransferase-like"/>
    <property type="match status" value="1"/>
</dbReference>
<dbReference type="Pfam" id="PF12833">
    <property type="entry name" value="HTH_18"/>
    <property type="match status" value="1"/>
</dbReference>
<keyword evidence="2" id="KW-0238">DNA-binding</keyword>
<evidence type="ECO:0000256" key="1">
    <source>
        <dbReference type="ARBA" id="ARBA00023015"/>
    </source>
</evidence>
<dbReference type="InterPro" id="IPR052158">
    <property type="entry name" value="INH-QAR"/>
</dbReference>
<dbReference type="PANTHER" id="PTHR43130:SF11">
    <property type="entry name" value="TRANSCRIPTIONAL REGULATORY PROTEIN"/>
    <property type="match status" value="1"/>
</dbReference>
<dbReference type="Pfam" id="PF01965">
    <property type="entry name" value="DJ-1_PfpI"/>
    <property type="match status" value="1"/>
</dbReference>
<evidence type="ECO:0000259" key="4">
    <source>
        <dbReference type="PROSITE" id="PS01124"/>
    </source>
</evidence>
<organism evidence="5 6">
    <name type="scientific">Bradyrhizobium algeriense</name>
    <dbReference type="NCBI Taxonomy" id="634784"/>
    <lineage>
        <taxon>Bacteria</taxon>
        <taxon>Pseudomonadati</taxon>
        <taxon>Pseudomonadota</taxon>
        <taxon>Alphaproteobacteria</taxon>
        <taxon>Hyphomicrobiales</taxon>
        <taxon>Nitrobacteraceae</taxon>
        <taxon>Bradyrhizobium</taxon>
    </lineage>
</organism>
<feature type="domain" description="HTH araC/xylS-type" evidence="4">
    <location>
        <begin position="210"/>
        <end position="308"/>
    </location>
</feature>
<evidence type="ECO:0000256" key="2">
    <source>
        <dbReference type="ARBA" id="ARBA00023125"/>
    </source>
</evidence>